<evidence type="ECO:0000313" key="1">
    <source>
        <dbReference type="EMBL" id="KAJ7702071.1"/>
    </source>
</evidence>
<keyword evidence="2" id="KW-1185">Reference proteome</keyword>
<comment type="caution">
    <text evidence="1">The sequence shown here is derived from an EMBL/GenBank/DDBJ whole genome shotgun (WGS) entry which is preliminary data.</text>
</comment>
<gene>
    <name evidence="1" type="ORF">B0H16DRAFT_1902507</name>
</gene>
<dbReference type="Proteomes" id="UP001215598">
    <property type="component" value="Unassembled WGS sequence"/>
</dbReference>
<evidence type="ECO:0008006" key="3">
    <source>
        <dbReference type="Google" id="ProtNLM"/>
    </source>
</evidence>
<reference evidence="1" key="1">
    <citation type="submission" date="2023-03" db="EMBL/GenBank/DDBJ databases">
        <title>Massive genome expansion in bonnet fungi (Mycena s.s.) driven by repeated elements and novel gene families across ecological guilds.</title>
        <authorList>
            <consortium name="Lawrence Berkeley National Laboratory"/>
            <person name="Harder C.B."/>
            <person name="Miyauchi S."/>
            <person name="Viragh M."/>
            <person name="Kuo A."/>
            <person name="Thoen E."/>
            <person name="Andreopoulos B."/>
            <person name="Lu D."/>
            <person name="Skrede I."/>
            <person name="Drula E."/>
            <person name="Henrissat B."/>
            <person name="Morin E."/>
            <person name="Kohler A."/>
            <person name="Barry K."/>
            <person name="LaButti K."/>
            <person name="Morin E."/>
            <person name="Salamov A."/>
            <person name="Lipzen A."/>
            <person name="Mereny Z."/>
            <person name="Hegedus B."/>
            <person name="Baldrian P."/>
            <person name="Stursova M."/>
            <person name="Weitz H."/>
            <person name="Taylor A."/>
            <person name="Grigoriev I.V."/>
            <person name="Nagy L.G."/>
            <person name="Martin F."/>
            <person name="Kauserud H."/>
        </authorList>
    </citation>
    <scope>NUCLEOTIDE SEQUENCE</scope>
    <source>
        <strain evidence="1">CBHHK182m</strain>
    </source>
</reference>
<evidence type="ECO:0000313" key="2">
    <source>
        <dbReference type="Proteomes" id="UP001215598"/>
    </source>
</evidence>
<sequence>MSESTDPTAVLKDAAVPFSGAPNDDAHPPDFIIRSSDGVDFHLHKDILKFGSACFDGMFSVSGGGDEQGDPKRDGKPVLVLPEPEAVLYRLFCLAYPPRPESLKHFFITYQFLGVQALLVKMLDNDPLIAVAPHRVFAIARLIGVSAVARKAAIKTLKHPLHLATRFPEMQLLTWADGLALQDFHRSCGMEGDRRLVVNKDARRLKPTYFTWLDDERLMKAGNSRFVWAIAGKHGAVCAGEAVLHSHISPLEWFQNHINRVQERLSYIPYPDTILTEGVNVATAEQSIINACPLCSERAQEDLAQFADILAGQLRTFNSALAAKMFQLLGQGCFVKAEEYIHVPESVHHYQREIE</sequence>
<proteinExistence type="predicted"/>
<organism evidence="1 2">
    <name type="scientific">Mycena metata</name>
    <dbReference type="NCBI Taxonomy" id="1033252"/>
    <lineage>
        <taxon>Eukaryota</taxon>
        <taxon>Fungi</taxon>
        <taxon>Dikarya</taxon>
        <taxon>Basidiomycota</taxon>
        <taxon>Agaricomycotina</taxon>
        <taxon>Agaricomycetes</taxon>
        <taxon>Agaricomycetidae</taxon>
        <taxon>Agaricales</taxon>
        <taxon>Marasmiineae</taxon>
        <taxon>Mycenaceae</taxon>
        <taxon>Mycena</taxon>
    </lineage>
</organism>
<dbReference type="EMBL" id="JARKIB010000520">
    <property type="protein sequence ID" value="KAJ7702071.1"/>
    <property type="molecule type" value="Genomic_DNA"/>
</dbReference>
<accession>A0AAD7DXF9</accession>
<dbReference type="AlphaFoldDB" id="A0AAD7DXF9"/>
<protein>
    <recommendedName>
        <fullName evidence="3">BTB domain-containing protein</fullName>
    </recommendedName>
</protein>
<name>A0AAD7DXF9_9AGAR</name>